<reference evidence="1" key="1">
    <citation type="submission" date="2014-11" db="EMBL/GenBank/DDBJ databases">
        <authorList>
            <person name="Amaro Gonzalez C."/>
        </authorList>
    </citation>
    <scope>NUCLEOTIDE SEQUENCE</scope>
</reference>
<proteinExistence type="predicted"/>
<sequence length="17" mass="2036">MKHSQARHKHKAVLCFD</sequence>
<dbReference type="EMBL" id="GBXM01097314">
    <property type="protein sequence ID" value="JAH11263.1"/>
    <property type="molecule type" value="Transcribed_RNA"/>
</dbReference>
<protein>
    <submittedName>
        <fullName evidence="1">Uncharacterized protein</fullName>
    </submittedName>
</protein>
<evidence type="ECO:0000313" key="1">
    <source>
        <dbReference type="EMBL" id="JAH11263.1"/>
    </source>
</evidence>
<dbReference type="AlphaFoldDB" id="A0A0E9Q5B0"/>
<organism evidence="1">
    <name type="scientific">Anguilla anguilla</name>
    <name type="common">European freshwater eel</name>
    <name type="synonym">Muraena anguilla</name>
    <dbReference type="NCBI Taxonomy" id="7936"/>
    <lineage>
        <taxon>Eukaryota</taxon>
        <taxon>Metazoa</taxon>
        <taxon>Chordata</taxon>
        <taxon>Craniata</taxon>
        <taxon>Vertebrata</taxon>
        <taxon>Euteleostomi</taxon>
        <taxon>Actinopterygii</taxon>
        <taxon>Neopterygii</taxon>
        <taxon>Teleostei</taxon>
        <taxon>Anguilliformes</taxon>
        <taxon>Anguillidae</taxon>
        <taxon>Anguilla</taxon>
    </lineage>
</organism>
<name>A0A0E9Q5B0_ANGAN</name>
<reference evidence="1" key="2">
    <citation type="journal article" date="2015" name="Fish Shellfish Immunol.">
        <title>Early steps in the European eel (Anguilla anguilla)-Vibrio vulnificus interaction in the gills: Role of the RtxA13 toxin.</title>
        <authorList>
            <person name="Callol A."/>
            <person name="Pajuelo D."/>
            <person name="Ebbesson L."/>
            <person name="Teles M."/>
            <person name="MacKenzie S."/>
            <person name="Amaro C."/>
        </authorList>
    </citation>
    <scope>NUCLEOTIDE SEQUENCE</scope>
</reference>
<accession>A0A0E9Q5B0</accession>